<dbReference type="KEGG" id="kal:KALB_8492"/>
<dbReference type="PROSITE" id="PS51257">
    <property type="entry name" value="PROKAR_LIPOPROTEIN"/>
    <property type="match status" value="1"/>
</dbReference>
<feature type="chain" id="PRO_5004873925" description="Secreted protein" evidence="2">
    <location>
        <begin position="29"/>
        <end position="477"/>
    </location>
</feature>
<keyword evidence="4" id="KW-1185">Reference proteome</keyword>
<dbReference type="eggNOG" id="ENOG5032NZI">
    <property type="taxonomic scope" value="Bacteria"/>
</dbReference>
<reference evidence="3 4" key="1">
    <citation type="journal article" date="2014" name="BMC Genomics">
        <title>Complete genome sequence of producer of the glycopeptide antibiotic Aculeximycin Kutzneria albida DSM 43870T, a representative of minor genus of Pseudonocardiaceae.</title>
        <authorList>
            <person name="Rebets Y."/>
            <person name="Tokovenko B."/>
            <person name="Lushchyk I."/>
            <person name="Ruckert C."/>
            <person name="Zaburannyi N."/>
            <person name="Bechthold A."/>
            <person name="Kalinowski J."/>
            <person name="Luzhetskyy A."/>
        </authorList>
    </citation>
    <scope>NUCLEOTIDE SEQUENCE [LARGE SCALE GENOMIC DNA]</scope>
    <source>
        <strain evidence="3">DSM 43870</strain>
    </source>
</reference>
<dbReference type="HOGENOM" id="CLU_572103_0_0_11"/>
<evidence type="ECO:0000313" key="3">
    <source>
        <dbReference type="EMBL" id="AHI01849.1"/>
    </source>
</evidence>
<organism evidence="3 4">
    <name type="scientific">Kutzneria albida DSM 43870</name>
    <dbReference type="NCBI Taxonomy" id="1449976"/>
    <lineage>
        <taxon>Bacteria</taxon>
        <taxon>Bacillati</taxon>
        <taxon>Actinomycetota</taxon>
        <taxon>Actinomycetes</taxon>
        <taxon>Pseudonocardiales</taxon>
        <taxon>Pseudonocardiaceae</taxon>
        <taxon>Kutzneria</taxon>
    </lineage>
</organism>
<dbReference type="AlphaFoldDB" id="W5WKW4"/>
<feature type="region of interest" description="Disordered" evidence="1">
    <location>
        <begin position="346"/>
        <end position="368"/>
    </location>
</feature>
<keyword evidence="2" id="KW-0732">Signal</keyword>
<feature type="compositionally biased region" description="Basic residues" evidence="1">
    <location>
        <begin position="246"/>
        <end position="273"/>
    </location>
</feature>
<name>W5WKW4_9PSEU</name>
<dbReference type="EMBL" id="CP007155">
    <property type="protein sequence ID" value="AHI01849.1"/>
    <property type="molecule type" value="Genomic_DNA"/>
</dbReference>
<protein>
    <recommendedName>
        <fullName evidence="5">Secreted protein</fullName>
    </recommendedName>
</protein>
<evidence type="ECO:0000256" key="1">
    <source>
        <dbReference type="SAM" id="MobiDB-lite"/>
    </source>
</evidence>
<accession>W5WKW4</accession>
<dbReference type="OrthoDB" id="3661198at2"/>
<feature type="compositionally biased region" description="Polar residues" evidence="1">
    <location>
        <begin position="100"/>
        <end position="119"/>
    </location>
</feature>
<feature type="region of interest" description="Disordered" evidence="1">
    <location>
        <begin position="231"/>
        <end position="316"/>
    </location>
</feature>
<feature type="compositionally biased region" description="Polar residues" evidence="1">
    <location>
        <begin position="302"/>
        <end position="316"/>
    </location>
</feature>
<evidence type="ECO:0000256" key="2">
    <source>
        <dbReference type="SAM" id="SignalP"/>
    </source>
</evidence>
<evidence type="ECO:0008006" key="5">
    <source>
        <dbReference type="Google" id="ProtNLM"/>
    </source>
</evidence>
<dbReference type="Proteomes" id="UP000019225">
    <property type="component" value="Chromosome"/>
</dbReference>
<feature type="region of interest" description="Disordered" evidence="1">
    <location>
        <begin position="99"/>
        <end position="119"/>
    </location>
</feature>
<evidence type="ECO:0000313" key="4">
    <source>
        <dbReference type="Proteomes" id="UP000019225"/>
    </source>
</evidence>
<gene>
    <name evidence="3" type="ORF">KALB_8492</name>
</gene>
<dbReference type="RefSeq" id="WP_025361634.1">
    <property type="nucleotide sequence ID" value="NZ_CP007155.1"/>
</dbReference>
<feature type="signal peptide" evidence="2">
    <location>
        <begin position="1"/>
        <end position="28"/>
    </location>
</feature>
<sequence length="477" mass="47912">MRIWAKRGLRAALFTGGMMTLGAGIACASPQGNAVTVPVRLCDNTIGTPIGQFTLPCFDQTIGVDDGLIPAPLRGPNAGLNVVAPIDLSGNAFAAGGQAVSHSTSNRQNEASRSGSAGSMNVLTPLQFNGNAFGVAGYAIANNDSTTTIKANRPVDAGNGNAVVGDLVVPMQLTGNGVGFGGGAGETHNTSVLSAESTGEVHADGQHKSLSGNVFDLPLALPVEVNGNAGGLFSGSAETHGDSGGRTRRGQRPQHGHRGRLQRHARLRLHRCGQHGQHSDRAAHPGGRQRVHHARPAAGRGHSTTRSAAGGDITSNGDNGTFAGNVGQIPIAPITQVFGNAAVAGGTANSDTSNKVDDRAGGDVRTSGRHTIGSGNLGGIPVATLIGFFGNSFVGAGQAGAFAPSEVTQRVGGDQRTHGGAVLAEPIGITDLVSGNSIVGAGTSSAMADSVNHQTVGGDNKMVVSGVDIPDVPLSPL</sequence>
<proteinExistence type="predicted"/>